<keyword evidence="3" id="KW-1185">Reference proteome</keyword>
<organism evidence="2 3">
    <name type="scientific">Sinorhizobium alkalisoli</name>
    <dbReference type="NCBI Taxonomy" id="1752398"/>
    <lineage>
        <taxon>Bacteria</taxon>
        <taxon>Pseudomonadati</taxon>
        <taxon>Pseudomonadota</taxon>
        <taxon>Alphaproteobacteria</taxon>
        <taxon>Hyphomicrobiales</taxon>
        <taxon>Rhizobiaceae</taxon>
        <taxon>Sinorhizobium/Ensifer group</taxon>
        <taxon>Sinorhizobium</taxon>
    </lineage>
</organism>
<evidence type="ECO:0000259" key="1">
    <source>
        <dbReference type="Pfam" id="PF01609"/>
    </source>
</evidence>
<proteinExistence type="predicted"/>
<reference evidence="3" key="1">
    <citation type="submission" date="2016-05" db="EMBL/GenBank/DDBJ databases">
        <authorList>
            <person name="Li Y."/>
        </authorList>
    </citation>
    <scope>NUCLEOTIDE SEQUENCE [LARGE SCALE GENOMIC DNA]</scope>
    <source>
        <strain evidence="3">YIC4027</strain>
    </source>
</reference>
<dbReference type="GO" id="GO:0003677">
    <property type="term" value="F:DNA binding"/>
    <property type="evidence" value="ECO:0007669"/>
    <property type="project" value="InterPro"/>
</dbReference>
<dbReference type="RefSeq" id="WP_069457980.1">
    <property type="nucleotide sequence ID" value="NZ_CP034911.1"/>
</dbReference>
<feature type="domain" description="Transposase IS4-like" evidence="1">
    <location>
        <begin position="11"/>
        <end position="53"/>
    </location>
</feature>
<comment type="caution">
    <text evidence="2">The sequence shown here is derived from an EMBL/GenBank/DDBJ whole genome shotgun (WGS) entry which is preliminary data.</text>
</comment>
<dbReference type="AlphaFoldDB" id="A0A1E3VF76"/>
<dbReference type="EMBL" id="LYBW01000054">
    <property type="protein sequence ID" value="ODR91761.1"/>
    <property type="molecule type" value="Genomic_DNA"/>
</dbReference>
<dbReference type="GO" id="GO:0006313">
    <property type="term" value="P:DNA transposition"/>
    <property type="evidence" value="ECO:0007669"/>
    <property type="project" value="InterPro"/>
</dbReference>
<protein>
    <recommendedName>
        <fullName evidence="1">Transposase IS4-like domain-containing protein</fullName>
    </recommendedName>
</protein>
<gene>
    <name evidence="2" type="ORF">A8M32_08550</name>
</gene>
<name>A0A1E3VF76_9HYPH</name>
<evidence type="ECO:0000313" key="2">
    <source>
        <dbReference type="EMBL" id="ODR91761.1"/>
    </source>
</evidence>
<dbReference type="GO" id="GO:0004803">
    <property type="term" value="F:transposase activity"/>
    <property type="evidence" value="ECO:0007669"/>
    <property type="project" value="InterPro"/>
</dbReference>
<accession>A0A1E3VF76</accession>
<sequence length="60" mass="6889">MQRCPIEGLVLEIVKRSDKAKEFAVLPKRWIVERTFAWLGHACGSTRTGKRQSPHRRLGS</sequence>
<evidence type="ECO:0000313" key="3">
    <source>
        <dbReference type="Proteomes" id="UP000094342"/>
    </source>
</evidence>
<dbReference type="Pfam" id="PF01609">
    <property type="entry name" value="DDE_Tnp_1"/>
    <property type="match status" value="1"/>
</dbReference>
<dbReference type="STRING" id="1752398.A8M32_08550"/>
<dbReference type="Proteomes" id="UP000094342">
    <property type="component" value="Unassembled WGS sequence"/>
</dbReference>
<dbReference type="InterPro" id="IPR002559">
    <property type="entry name" value="Transposase_11"/>
</dbReference>